<organism evidence="12 13">
    <name type="scientific">Syphacia muris</name>
    <dbReference type="NCBI Taxonomy" id="451379"/>
    <lineage>
        <taxon>Eukaryota</taxon>
        <taxon>Metazoa</taxon>
        <taxon>Ecdysozoa</taxon>
        <taxon>Nematoda</taxon>
        <taxon>Chromadorea</taxon>
        <taxon>Rhabditida</taxon>
        <taxon>Spirurina</taxon>
        <taxon>Oxyuridomorpha</taxon>
        <taxon>Oxyuroidea</taxon>
        <taxon>Oxyuridae</taxon>
        <taxon>Syphacia</taxon>
    </lineage>
</organism>
<evidence type="ECO:0000259" key="10">
    <source>
        <dbReference type="PROSITE" id="PS51517"/>
    </source>
</evidence>
<feature type="DNA-binding region" description="NDT80" evidence="7">
    <location>
        <begin position="204"/>
        <end position="467"/>
    </location>
</feature>
<dbReference type="InterPro" id="IPR024061">
    <property type="entry name" value="NDT80_DNA-bd_dom"/>
</dbReference>
<dbReference type="GO" id="GO:0005634">
    <property type="term" value="C:nucleus"/>
    <property type="evidence" value="ECO:0007669"/>
    <property type="project" value="TreeGrafter"/>
</dbReference>
<evidence type="ECO:0000256" key="6">
    <source>
        <dbReference type="ARBA" id="ARBA00023136"/>
    </source>
</evidence>
<dbReference type="Pfam" id="PF13888">
    <property type="entry name" value="MRF_C2"/>
    <property type="match status" value="1"/>
</dbReference>
<dbReference type="Gene3D" id="2.60.40.1390">
    <property type="entry name" value="NDT80 DNA-binding domain"/>
    <property type="match status" value="2"/>
</dbReference>
<keyword evidence="5 7" id="KW-0238">DNA-binding</keyword>
<dbReference type="InterPro" id="IPR036388">
    <property type="entry name" value="WH-like_DNA-bd_sf"/>
</dbReference>
<evidence type="ECO:0000256" key="2">
    <source>
        <dbReference type="ARBA" id="ARBA00008221"/>
    </source>
</evidence>
<dbReference type="InterPro" id="IPR026932">
    <property type="entry name" value="MYRF_ICA"/>
</dbReference>
<dbReference type="InterPro" id="IPR030392">
    <property type="entry name" value="S74_ICA"/>
</dbReference>
<keyword evidence="12" id="KW-1185">Reference proteome</keyword>
<feature type="compositionally biased region" description="Low complexity" evidence="8">
    <location>
        <begin position="167"/>
        <end position="179"/>
    </location>
</feature>
<evidence type="ECO:0000313" key="12">
    <source>
        <dbReference type="Proteomes" id="UP000046393"/>
    </source>
</evidence>
<dbReference type="Gene3D" id="1.10.10.10">
    <property type="entry name" value="Winged helix-like DNA-binding domain superfamily/Winged helix DNA-binding domain"/>
    <property type="match status" value="1"/>
</dbReference>
<keyword evidence="6 9" id="KW-0472">Membrane</keyword>
<dbReference type="PANTHER" id="PTHR13029">
    <property type="match status" value="1"/>
</dbReference>
<feature type="region of interest" description="Disordered" evidence="8">
    <location>
        <begin position="71"/>
        <end position="103"/>
    </location>
</feature>
<feature type="domain" description="Peptidase S74" evidence="11">
    <location>
        <begin position="515"/>
        <end position="614"/>
    </location>
</feature>
<proteinExistence type="inferred from homology"/>
<dbReference type="Pfam" id="PF13887">
    <property type="entry name" value="MYRF_ICA"/>
    <property type="match status" value="1"/>
</dbReference>
<evidence type="ECO:0000256" key="5">
    <source>
        <dbReference type="ARBA" id="ARBA00023125"/>
    </source>
</evidence>
<dbReference type="Pfam" id="PF13884">
    <property type="entry name" value="Peptidase_S74"/>
    <property type="match status" value="1"/>
</dbReference>
<dbReference type="GO" id="GO:0043565">
    <property type="term" value="F:sequence-specific DNA binding"/>
    <property type="evidence" value="ECO:0007669"/>
    <property type="project" value="TreeGrafter"/>
</dbReference>
<protein>
    <submittedName>
        <fullName evidence="13">NDT80 domain-containing protein</fullName>
    </submittedName>
</protein>
<reference evidence="13" key="1">
    <citation type="submission" date="2017-02" db="UniProtKB">
        <authorList>
            <consortium name="WormBaseParasite"/>
        </authorList>
    </citation>
    <scope>IDENTIFICATION</scope>
</reference>
<dbReference type="GO" id="GO:0045893">
    <property type="term" value="P:positive regulation of DNA-templated transcription"/>
    <property type="evidence" value="ECO:0007669"/>
    <property type="project" value="TreeGrafter"/>
</dbReference>
<feature type="compositionally biased region" description="Polar residues" evidence="8">
    <location>
        <begin position="144"/>
        <end position="166"/>
    </location>
</feature>
<dbReference type="InterPro" id="IPR025719">
    <property type="entry name" value="MYRF_C2"/>
</dbReference>
<accession>A0A0N5AEA4</accession>
<dbReference type="AlphaFoldDB" id="A0A0N5AEA4"/>
<dbReference type="PANTHER" id="PTHR13029:SF18">
    <property type="entry name" value="MYELIN REGULATORY FACTOR HOMOLOG 1"/>
    <property type="match status" value="1"/>
</dbReference>
<evidence type="ECO:0000313" key="13">
    <source>
        <dbReference type="WBParaSite" id="SMUV_0000255301-mRNA-1"/>
    </source>
</evidence>
<keyword evidence="4 9" id="KW-1133">Transmembrane helix</keyword>
<evidence type="ECO:0000256" key="3">
    <source>
        <dbReference type="ARBA" id="ARBA00022692"/>
    </source>
</evidence>
<comment type="similarity">
    <text evidence="2">Belongs to the MRF family.</text>
</comment>
<feature type="compositionally biased region" description="Low complexity" evidence="8">
    <location>
        <begin position="82"/>
        <end position="103"/>
    </location>
</feature>
<dbReference type="InterPro" id="IPR008967">
    <property type="entry name" value="p53-like_TF_DNA-bd_sf"/>
</dbReference>
<comment type="subcellular location">
    <subcellularLocation>
        <location evidence="1">Membrane</location>
        <topology evidence="1">Single-pass membrane protein</topology>
    </subcellularLocation>
</comment>
<dbReference type="GO" id="GO:0005789">
    <property type="term" value="C:endoplasmic reticulum membrane"/>
    <property type="evidence" value="ECO:0007669"/>
    <property type="project" value="TreeGrafter"/>
</dbReference>
<evidence type="ECO:0000256" key="8">
    <source>
        <dbReference type="SAM" id="MobiDB-lite"/>
    </source>
</evidence>
<name>A0A0N5AEA4_9BILA</name>
<dbReference type="STRING" id="451379.A0A0N5AEA4"/>
<dbReference type="PROSITE" id="PS51688">
    <property type="entry name" value="ICA"/>
    <property type="match status" value="1"/>
</dbReference>
<evidence type="ECO:0000256" key="7">
    <source>
        <dbReference type="PROSITE-ProRule" id="PRU00850"/>
    </source>
</evidence>
<evidence type="ECO:0000256" key="4">
    <source>
        <dbReference type="ARBA" id="ARBA00022989"/>
    </source>
</evidence>
<dbReference type="InterPro" id="IPR051577">
    <property type="entry name" value="MRF-like"/>
</dbReference>
<dbReference type="GO" id="GO:0003700">
    <property type="term" value="F:DNA-binding transcription factor activity"/>
    <property type="evidence" value="ECO:0007669"/>
    <property type="project" value="UniProtKB-UniRule"/>
</dbReference>
<dbReference type="InterPro" id="IPR037141">
    <property type="entry name" value="NDT80_DNA-bd_dom_sf"/>
</dbReference>
<keyword evidence="3 9" id="KW-0812">Transmembrane</keyword>
<dbReference type="SUPFAM" id="SSF49417">
    <property type="entry name" value="p53-like transcription factors"/>
    <property type="match status" value="1"/>
</dbReference>
<feature type="region of interest" description="Disordered" evidence="8">
    <location>
        <begin position="137"/>
        <end position="187"/>
    </location>
</feature>
<evidence type="ECO:0000259" key="11">
    <source>
        <dbReference type="PROSITE" id="PS51688"/>
    </source>
</evidence>
<sequence>MRFLLVKDPAFCDPLSDCTAEFDIIRFIGDNDILEEPVPEQNNLGVNRNSGRGATGMFEERMELMYQNPTRLPYSPPITDISAAGSSGSPSSTSDSPFSPDTYQAYQGLNGNVGINNGLILGINPSLTLQRMNRNEVGNKKSRSQNGQMLQPTSLSFEGDFRNNSYPSQPQQSSTIPQTPIQPPTAVRQDNKCNEFMFPANGYQADAFNNVMNPMPNDAASMNNQRGRKRIRAGPPAVKVEGQQEVFSLQSQMGVLPSPVPGEEFEDSFHQRTIRFTRCMEDRWAQIYDCDQRLVPRFEMHVVADKGFNYSNTENCFVNQKKNHFQITAHIDPVEVNLPWHVKVGEQLLPIREFNLILRGVKSEMPTSEIDIKQSTTDRKPAKLEPFVITFQDRKSTKATVSRLHFEKTTMNNQRKNGRSNPDQKYFLLIVKLVAKTESCEEVIVQAFQSEKVIVRASNPGQFESSDAEATWQKSGSTIYYNNGCVAIGLDKALGPGPLSVGGDIYYAGVLHRPSDRRVKEDIHEIDTKSALSRLEKIRVVEYAYKPEIASEWGLTEESRHRVGVIAQELANILPDAVTNNGDFLQVDDSRIFYETVAAATELSKLTGSLEHKLTAVEKLSHKLAKLHKQRCKEAGSIASGFTEFSLSDKSDSVSRISLTSSTPSFVSKRTKPEKKRYHCQSPACHRSEPSVCSAKVTQLTTIILVVVMTICLVAMSTLYALDWHRRTFGTSRYASGLLPPTAVPSAENSSTAADEGWMGNVIGNKAFEPPRYDNGPPLTACCGHEYCRTYCCSSVEIPSIKNSNSSHQQQQKPTQQSFLATESQNLRSSMMLASPLPSGVNIQVLTLNVTIDERYCSKTSCDPQLGIYTLFVPISPYLPTISLEIKIDVVDRDSYIGNCGARFPRLCSFNDSFLLSEIAEEPISRKISEEVFELPVGNYIYVMYRFRVGYTAESCNLNETQRGRSFDEYNLVFYRLCDYSNNLELSQ</sequence>
<dbReference type="Pfam" id="PF05224">
    <property type="entry name" value="NDT80_PhoG"/>
    <property type="match status" value="1"/>
</dbReference>
<feature type="domain" description="NDT80" evidence="10">
    <location>
        <begin position="204"/>
        <end position="467"/>
    </location>
</feature>
<evidence type="ECO:0000256" key="9">
    <source>
        <dbReference type="SAM" id="Phobius"/>
    </source>
</evidence>
<dbReference type="PROSITE" id="PS51517">
    <property type="entry name" value="NDT80"/>
    <property type="match status" value="1"/>
</dbReference>
<feature type="transmembrane region" description="Helical" evidence="9">
    <location>
        <begin position="700"/>
        <end position="722"/>
    </location>
</feature>
<dbReference type="Proteomes" id="UP000046393">
    <property type="component" value="Unplaced"/>
</dbReference>
<evidence type="ECO:0000256" key="1">
    <source>
        <dbReference type="ARBA" id="ARBA00004167"/>
    </source>
</evidence>
<dbReference type="GO" id="GO:0016540">
    <property type="term" value="P:protein autoprocessing"/>
    <property type="evidence" value="ECO:0007669"/>
    <property type="project" value="InterPro"/>
</dbReference>
<dbReference type="WBParaSite" id="SMUV_0000255301-mRNA-1">
    <property type="protein sequence ID" value="SMUV_0000255301-mRNA-1"/>
    <property type="gene ID" value="SMUV_0000255301"/>
</dbReference>